<gene>
    <name evidence="4" type="ORF">CDQ84_16465</name>
</gene>
<dbReference type="AlphaFoldDB" id="A0A2K2FAH8"/>
<dbReference type="PANTHER" id="PTHR21666">
    <property type="entry name" value="PEPTIDASE-RELATED"/>
    <property type="match status" value="1"/>
</dbReference>
<feature type="region of interest" description="Disordered" evidence="2">
    <location>
        <begin position="99"/>
        <end position="120"/>
    </location>
</feature>
<dbReference type="CDD" id="cd12797">
    <property type="entry name" value="M23_peptidase"/>
    <property type="match status" value="1"/>
</dbReference>
<dbReference type="OrthoDB" id="9809488at2"/>
<accession>A0A2K2FAH8</accession>
<dbReference type="InterPro" id="IPR011055">
    <property type="entry name" value="Dup_hybrid_motif"/>
</dbReference>
<dbReference type="Proteomes" id="UP000236151">
    <property type="component" value="Unassembled WGS sequence"/>
</dbReference>
<dbReference type="GO" id="GO:0004222">
    <property type="term" value="F:metalloendopeptidase activity"/>
    <property type="evidence" value="ECO:0007669"/>
    <property type="project" value="TreeGrafter"/>
</dbReference>
<protein>
    <recommendedName>
        <fullName evidence="3">M23ase beta-sheet core domain-containing protein</fullName>
    </recommendedName>
</protein>
<dbReference type="RefSeq" id="WP_103082833.1">
    <property type="nucleotide sequence ID" value="NZ_CP021850.1"/>
</dbReference>
<dbReference type="Pfam" id="PF01551">
    <property type="entry name" value="Peptidase_M23"/>
    <property type="match status" value="1"/>
</dbReference>
<proteinExistence type="predicted"/>
<dbReference type="KEGG" id="cthd:CDO33_15385"/>
<reference evidence="4 5" key="1">
    <citation type="submission" date="2017-06" db="EMBL/GenBank/DDBJ databases">
        <title>Investigating the central metabolism of Clostridium thermosuccinogenes.</title>
        <authorList>
            <person name="Koendjbiharie J.G."/>
            <person name="van Kranenburg R."/>
        </authorList>
    </citation>
    <scope>NUCLEOTIDE SEQUENCE [LARGE SCALE GENOMIC DNA]</scope>
    <source>
        <strain evidence="4 5">DSM 5806</strain>
    </source>
</reference>
<keyword evidence="5" id="KW-1185">Reference proteome</keyword>
<dbReference type="PANTHER" id="PTHR21666:SF289">
    <property type="entry name" value="L-ALA--D-GLU ENDOPEPTIDASE"/>
    <property type="match status" value="1"/>
</dbReference>
<evidence type="ECO:0000256" key="1">
    <source>
        <dbReference type="ARBA" id="ARBA00022729"/>
    </source>
</evidence>
<dbReference type="EMBL" id="NIOJ01000059">
    <property type="protein sequence ID" value="PNT95786.1"/>
    <property type="molecule type" value="Genomic_DNA"/>
</dbReference>
<sequence>MMDDVIARPRYARNSAAIRRRRRSQKNASMSMAEKLVLKIIVCLAILVVVGLIRSINTPVTNFLSDKLKAAILHEVDLKGIYQWVDGALANLGIDKKSEEGEHDTPVGGNIPDDVSGDDSNRYGLDPGGYDYLEETGNDTSKKVELASAEVLETIRENYEFITPVDGVVVSGFGSISNEERDDKFHTGIDMETKNGEAVKSALDGEVALVSISPEYGKYVVIDHGGGLSTKYAHCWHIMVKEGQQVQAGEVIAEVGNSGVSVGSHLHFEILKDGKYLDPMDLLKVQVE</sequence>
<evidence type="ECO:0000313" key="5">
    <source>
        <dbReference type="Proteomes" id="UP000236151"/>
    </source>
</evidence>
<dbReference type="Gene3D" id="2.70.70.10">
    <property type="entry name" value="Glucose Permease (Domain IIA)"/>
    <property type="match status" value="1"/>
</dbReference>
<name>A0A2K2FAH8_9CLOT</name>
<dbReference type="InterPro" id="IPR016047">
    <property type="entry name" value="M23ase_b-sheet_dom"/>
</dbReference>
<evidence type="ECO:0000256" key="2">
    <source>
        <dbReference type="SAM" id="MobiDB-lite"/>
    </source>
</evidence>
<comment type="caution">
    <text evidence="4">The sequence shown here is derived from an EMBL/GenBank/DDBJ whole genome shotgun (WGS) entry which is preliminary data.</text>
</comment>
<feature type="domain" description="M23ase beta-sheet core" evidence="3">
    <location>
        <begin position="184"/>
        <end position="279"/>
    </location>
</feature>
<dbReference type="InterPro" id="IPR050570">
    <property type="entry name" value="Cell_wall_metabolism_enzyme"/>
</dbReference>
<keyword evidence="1" id="KW-0732">Signal</keyword>
<organism evidence="4 5">
    <name type="scientific">Clostridium thermosuccinogenes</name>
    <dbReference type="NCBI Taxonomy" id="84032"/>
    <lineage>
        <taxon>Bacteria</taxon>
        <taxon>Bacillati</taxon>
        <taxon>Bacillota</taxon>
        <taxon>Clostridia</taxon>
        <taxon>Eubacteriales</taxon>
        <taxon>Clostridiaceae</taxon>
        <taxon>Clostridium</taxon>
    </lineage>
</organism>
<evidence type="ECO:0000313" key="4">
    <source>
        <dbReference type="EMBL" id="PNT95786.1"/>
    </source>
</evidence>
<dbReference type="SUPFAM" id="SSF51261">
    <property type="entry name" value="Duplicated hybrid motif"/>
    <property type="match status" value="1"/>
</dbReference>
<evidence type="ECO:0000259" key="3">
    <source>
        <dbReference type="Pfam" id="PF01551"/>
    </source>
</evidence>